<comment type="catalytic activity">
    <reaction evidence="1">
        <text>ATP + protein L-histidine = ADP + protein N-phospho-L-histidine.</text>
        <dbReference type="EC" id="2.7.13.3"/>
    </reaction>
</comment>
<evidence type="ECO:0000259" key="12">
    <source>
        <dbReference type="PROSITE" id="PS50109"/>
    </source>
</evidence>
<dbReference type="GO" id="GO:0000155">
    <property type="term" value="F:phosphorelay sensor kinase activity"/>
    <property type="evidence" value="ECO:0007669"/>
    <property type="project" value="InterPro"/>
</dbReference>
<accession>I2Q6E4</accession>
<dbReference type="OrthoDB" id="9787818at2"/>
<dbReference type="PANTHER" id="PTHR42878:SF7">
    <property type="entry name" value="SENSOR HISTIDINE KINASE GLRK"/>
    <property type="match status" value="1"/>
</dbReference>
<dbReference type="Gene3D" id="3.30.450.20">
    <property type="entry name" value="PAS domain"/>
    <property type="match status" value="1"/>
</dbReference>
<evidence type="ECO:0000256" key="8">
    <source>
        <dbReference type="ARBA" id="ARBA00022840"/>
    </source>
</evidence>
<dbReference type="SMART" id="SM00387">
    <property type="entry name" value="HATPase_c"/>
    <property type="match status" value="1"/>
</dbReference>
<dbReference type="Gene3D" id="1.10.287.130">
    <property type="match status" value="1"/>
</dbReference>
<sequence length="541" mass="58151">MDTQTELRFLAGRVESLTREKEAALSALTAAAGLGHFDTSYSELDGPDPILGEIAARVRDFLPMDAAALYLVDEDSQDMVLAHRSGDCPAFDPEAEVEALILDHSFALALGQGGPLFFVPIRGHGRLLLHSLATASRVRGMFVGFWEAAARDASDTVLALLTVVLNAGAAALESYALYHHLREVNRGLERKVAERTAALRVAYDEVRIVIDSLPAGVVVIDPGSHRILDVNQAGVAMMGRSREAVVGQVCFDCFCPAQGGHCPLVDGGRRLSSVERVLRGAAGRETPILKTAVRASLGGRECIIESFVDITEQKKLDSLREDVERMTRHDLKAPLTGIIGLPDLLMAEPDLPPEHRELLGLVKEAGLKMLGMINLSLDLYKMETGVYALDPRPVDLARVLASVVRDLGPHVRAKRAAIRFETDGREGLVGPMAALGEELLYFSLFANLLKNAVEASPDGGEVAVSLVGRDRVWAVLHNDGAIPADIRARFFEKYATSGKAGGTGLGAYSARLIVENLGGEISFLTDERAGTTICLSLPRPA</sequence>
<evidence type="ECO:0000256" key="4">
    <source>
        <dbReference type="ARBA" id="ARBA00022679"/>
    </source>
</evidence>
<keyword evidence="11" id="KW-0472">Membrane</keyword>
<keyword evidence="4" id="KW-0808">Transferase</keyword>
<dbReference type="GO" id="GO:0005524">
    <property type="term" value="F:ATP binding"/>
    <property type="evidence" value="ECO:0007669"/>
    <property type="project" value="UniProtKB-KW"/>
</dbReference>
<evidence type="ECO:0000256" key="10">
    <source>
        <dbReference type="ARBA" id="ARBA00023012"/>
    </source>
</evidence>
<dbReference type="InterPro" id="IPR035965">
    <property type="entry name" value="PAS-like_dom_sf"/>
</dbReference>
<keyword evidence="10" id="KW-0902">Two-component regulatory system</keyword>
<organism evidence="14">
    <name type="scientific">Desulfovibrio sp. U5L</name>
    <dbReference type="NCBI Taxonomy" id="596152"/>
    <lineage>
        <taxon>Bacteria</taxon>
        <taxon>Pseudomonadati</taxon>
        <taxon>Thermodesulfobacteriota</taxon>
        <taxon>Desulfovibrionia</taxon>
        <taxon>Desulfovibrionales</taxon>
        <taxon>Desulfovibrionaceae</taxon>
        <taxon>Desulfovibrio</taxon>
    </lineage>
</organism>
<evidence type="ECO:0000256" key="1">
    <source>
        <dbReference type="ARBA" id="ARBA00000085"/>
    </source>
</evidence>
<dbReference type="CDD" id="cd00130">
    <property type="entry name" value="PAS"/>
    <property type="match status" value="1"/>
</dbReference>
<dbReference type="SMART" id="SM00388">
    <property type="entry name" value="HisKA"/>
    <property type="match status" value="1"/>
</dbReference>
<dbReference type="Pfam" id="PF08448">
    <property type="entry name" value="PAS_4"/>
    <property type="match status" value="1"/>
</dbReference>
<evidence type="ECO:0000256" key="9">
    <source>
        <dbReference type="ARBA" id="ARBA00022989"/>
    </source>
</evidence>
<dbReference type="InterPro" id="IPR050351">
    <property type="entry name" value="BphY/WalK/GraS-like"/>
</dbReference>
<dbReference type="InterPro" id="IPR029016">
    <property type="entry name" value="GAF-like_dom_sf"/>
</dbReference>
<evidence type="ECO:0000259" key="13">
    <source>
        <dbReference type="PROSITE" id="PS50112"/>
    </source>
</evidence>
<dbReference type="Pfam" id="PF00512">
    <property type="entry name" value="HisKA"/>
    <property type="match status" value="1"/>
</dbReference>
<reference evidence="14" key="1">
    <citation type="submission" date="2011-11" db="EMBL/GenBank/DDBJ databases">
        <title>Improved High-Quality Draft sequence of Desulfovibrio sp. U5L.</title>
        <authorList>
            <consortium name="US DOE Joint Genome Institute"/>
            <person name="Lucas S."/>
            <person name="Han J."/>
            <person name="Lapidus A."/>
            <person name="Cheng J.-F."/>
            <person name="Goodwin L."/>
            <person name="Pitluck S."/>
            <person name="Peters L."/>
            <person name="Ovchinnikova G."/>
            <person name="Held B."/>
            <person name="Detter J.C."/>
            <person name="Han C."/>
            <person name="Tapia R."/>
            <person name="Land M."/>
            <person name="Hauser L."/>
            <person name="Kyrpides N."/>
            <person name="Ivanova N."/>
            <person name="Pagani I."/>
            <person name="Gabster J."/>
            <person name="Walker C."/>
            <person name="Stolyar S."/>
            <person name="Stahl D."/>
            <person name="Arkin A."/>
            <person name="Dehal P."/>
            <person name="Hazen T."/>
            <person name="Woyke T."/>
        </authorList>
    </citation>
    <scope>NUCLEOTIDE SEQUENCE [LARGE SCALE GENOMIC DNA]</scope>
    <source>
        <strain evidence="14">U5L</strain>
    </source>
</reference>
<dbReference type="PROSITE" id="PS50109">
    <property type="entry name" value="HIS_KIN"/>
    <property type="match status" value="1"/>
</dbReference>
<dbReference type="InterPro" id="IPR036890">
    <property type="entry name" value="HATPase_C_sf"/>
</dbReference>
<evidence type="ECO:0000256" key="11">
    <source>
        <dbReference type="ARBA" id="ARBA00023136"/>
    </source>
</evidence>
<dbReference type="SUPFAM" id="SSF55785">
    <property type="entry name" value="PYP-like sensor domain (PAS domain)"/>
    <property type="match status" value="1"/>
</dbReference>
<dbReference type="CDD" id="cd00082">
    <property type="entry name" value="HisKA"/>
    <property type="match status" value="1"/>
</dbReference>
<gene>
    <name evidence="14" type="ORF">DesU5LDRAFT_3732</name>
</gene>
<comment type="subcellular location">
    <subcellularLocation>
        <location evidence="2">Membrane</location>
        <topology evidence="2">Multi-pass membrane protein</topology>
    </subcellularLocation>
</comment>
<dbReference type="PANTHER" id="PTHR42878">
    <property type="entry name" value="TWO-COMPONENT HISTIDINE KINASE"/>
    <property type="match status" value="1"/>
</dbReference>
<evidence type="ECO:0000256" key="6">
    <source>
        <dbReference type="ARBA" id="ARBA00022741"/>
    </source>
</evidence>
<evidence type="ECO:0000256" key="7">
    <source>
        <dbReference type="ARBA" id="ARBA00022777"/>
    </source>
</evidence>
<dbReference type="SUPFAM" id="SSF55781">
    <property type="entry name" value="GAF domain-like"/>
    <property type="match status" value="1"/>
</dbReference>
<evidence type="ECO:0000313" key="14">
    <source>
        <dbReference type="EMBL" id="EIG55350.1"/>
    </source>
</evidence>
<feature type="domain" description="PAS" evidence="13">
    <location>
        <begin position="202"/>
        <end position="248"/>
    </location>
</feature>
<keyword evidence="6" id="KW-0547">Nucleotide-binding</keyword>
<protein>
    <recommendedName>
        <fullName evidence="3">histidine kinase</fullName>
        <ecNumber evidence="3">2.7.13.3</ecNumber>
    </recommendedName>
</protein>
<name>I2Q6E4_9BACT</name>
<keyword evidence="7 14" id="KW-0418">Kinase</keyword>
<dbReference type="Gene3D" id="3.30.450.40">
    <property type="match status" value="1"/>
</dbReference>
<dbReference type="GO" id="GO:0007234">
    <property type="term" value="P:osmosensory signaling via phosphorelay pathway"/>
    <property type="evidence" value="ECO:0007669"/>
    <property type="project" value="TreeGrafter"/>
</dbReference>
<dbReference type="eggNOG" id="COG5002">
    <property type="taxonomic scope" value="Bacteria"/>
</dbReference>
<dbReference type="InterPro" id="IPR000014">
    <property type="entry name" value="PAS"/>
</dbReference>
<dbReference type="AlphaFoldDB" id="I2Q6E4"/>
<dbReference type="InterPro" id="IPR013656">
    <property type="entry name" value="PAS_4"/>
</dbReference>
<dbReference type="GO" id="GO:0016020">
    <property type="term" value="C:membrane"/>
    <property type="evidence" value="ECO:0007669"/>
    <property type="project" value="UniProtKB-SubCell"/>
</dbReference>
<dbReference type="EC" id="2.7.13.3" evidence="3"/>
<dbReference type="InterPro" id="IPR003594">
    <property type="entry name" value="HATPase_dom"/>
</dbReference>
<dbReference type="SUPFAM" id="SSF47384">
    <property type="entry name" value="Homodimeric domain of signal transducing histidine kinase"/>
    <property type="match status" value="1"/>
</dbReference>
<dbReference type="InterPro" id="IPR003661">
    <property type="entry name" value="HisK_dim/P_dom"/>
</dbReference>
<keyword evidence="8" id="KW-0067">ATP-binding</keyword>
<dbReference type="STRING" id="596152.DesU5LDRAFT_3732"/>
<dbReference type="InterPro" id="IPR036097">
    <property type="entry name" value="HisK_dim/P_sf"/>
</dbReference>
<dbReference type="GO" id="GO:0000156">
    <property type="term" value="F:phosphorelay response regulator activity"/>
    <property type="evidence" value="ECO:0007669"/>
    <property type="project" value="TreeGrafter"/>
</dbReference>
<evidence type="ECO:0000256" key="3">
    <source>
        <dbReference type="ARBA" id="ARBA00012438"/>
    </source>
</evidence>
<dbReference type="PROSITE" id="PS50112">
    <property type="entry name" value="PAS"/>
    <property type="match status" value="1"/>
</dbReference>
<keyword evidence="9" id="KW-1133">Transmembrane helix</keyword>
<evidence type="ECO:0000256" key="2">
    <source>
        <dbReference type="ARBA" id="ARBA00004141"/>
    </source>
</evidence>
<dbReference type="EMBL" id="JH600068">
    <property type="protein sequence ID" value="EIG55350.1"/>
    <property type="molecule type" value="Genomic_DNA"/>
</dbReference>
<dbReference type="Gene3D" id="3.30.565.10">
    <property type="entry name" value="Histidine kinase-like ATPase, C-terminal domain"/>
    <property type="match status" value="1"/>
</dbReference>
<keyword evidence="5" id="KW-0812">Transmembrane</keyword>
<dbReference type="Pfam" id="PF02518">
    <property type="entry name" value="HATPase_c"/>
    <property type="match status" value="1"/>
</dbReference>
<evidence type="ECO:0000256" key="5">
    <source>
        <dbReference type="ARBA" id="ARBA00022692"/>
    </source>
</evidence>
<dbReference type="SUPFAM" id="SSF55874">
    <property type="entry name" value="ATPase domain of HSP90 chaperone/DNA topoisomerase II/histidine kinase"/>
    <property type="match status" value="1"/>
</dbReference>
<dbReference type="eggNOG" id="COG4191">
    <property type="taxonomic scope" value="Bacteria"/>
</dbReference>
<dbReference type="eggNOG" id="COG2205">
    <property type="taxonomic scope" value="Bacteria"/>
</dbReference>
<feature type="domain" description="Histidine kinase" evidence="12">
    <location>
        <begin position="326"/>
        <end position="541"/>
    </location>
</feature>
<dbReference type="HOGENOM" id="CLU_503205_0_0_7"/>
<dbReference type="GO" id="GO:0030295">
    <property type="term" value="F:protein kinase activator activity"/>
    <property type="evidence" value="ECO:0007669"/>
    <property type="project" value="TreeGrafter"/>
</dbReference>
<proteinExistence type="predicted"/>
<dbReference type="InterPro" id="IPR005467">
    <property type="entry name" value="His_kinase_dom"/>
</dbReference>